<evidence type="ECO:0000259" key="2">
    <source>
        <dbReference type="SMART" id="SM00645"/>
    </source>
</evidence>
<dbReference type="GO" id="GO:0006508">
    <property type="term" value="P:proteolysis"/>
    <property type="evidence" value="ECO:0007669"/>
    <property type="project" value="InterPro"/>
</dbReference>
<organism evidence="5">
    <name type="scientific">Haemonchus placei</name>
    <name type="common">Barber's pole worm</name>
    <dbReference type="NCBI Taxonomy" id="6290"/>
    <lineage>
        <taxon>Eukaryota</taxon>
        <taxon>Metazoa</taxon>
        <taxon>Ecdysozoa</taxon>
        <taxon>Nematoda</taxon>
        <taxon>Chromadorea</taxon>
        <taxon>Rhabditida</taxon>
        <taxon>Rhabditina</taxon>
        <taxon>Rhabditomorpha</taxon>
        <taxon>Strongyloidea</taxon>
        <taxon>Trichostrongylidae</taxon>
        <taxon>Haemonchus</taxon>
    </lineage>
</organism>
<dbReference type="InterPro" id="IPR013128">
    <property type="entry name" value="Peptidase_C1A"/>
</dbReference>
<dbReference type="SMART" id="SM00645">
    <property type="entry name" value="Pept_C1"/>
    <property type="match status" value="1"/>
</dbReference>
<dbReference type="InterPro" id="IPR038765">
    <property type="entry name" value="Papain-like_cys_pep_sf"/>
</dbReference>
<evidence type="ECO:0000313" key="4">
    <source>
        <dbReference type="Proteomes" id="UP000268014"/>
    </source>
</evidence>
<reference evidence="3 4" key="2">
    <citation type="submission" date="2018-11" db="EMBL/GenBank/DDBJ databases">
        <authorList>
            <consortium name="Pathogen Informatics"/>
        </authorList>
    </citation>
    <scope>NUCLEOTIDE SEQUENCE [LARGE SCALE GENOMIC DNA]</scope>
    <source>
        <strain evidence="3 4">MHpl1</strain>
    </source>
</reference>
<dbReference type="STRING" id="6290.A0A0N4X4Y2"/>
<dbReference type="PROSITE" id="PS00639">
    <property type="entry name" value="THIOL_PROTEASE_HIS"/>
    <property type="match status" value="1"/>
</dbReference>
<evidence type="ECO:0000313" key="5">
    <source>
        <dbReference type="WBParaSite" id="HPLM_0001942401-mRNA-1"/>
    </source>
</evidence>
<feature type="domain" description="Peptidase C1A papain C-terminal" evidence="2">
    <location>
        <begin position="1"/>
        <end position="164"/>
    </location>
</feature>
<dbReference type="SUPFAM" id="SSF54001">
    <property type="entry name" value="Cysteine proteinases"/>
    <property type="match status" value="1"/>
</dbReference>
<keyword evidence="4" id="KW-1185">Reference proteome</keyword>
<accession>A0A0N4X4Y2</accession>
<dbReference type="WBParaSite" id="HPLM_0001942401-mRNA-1">
    <property type="protein sequence ID" value="HPLM_0001942401-mRNA-1"/>
    <property type="gene ID" value="HPLM_0001942401"/>
</dbReference>
<reference evidence="5" key="1">
    <citation type="submission" date="2017-02" db="UniProtKB">
        <authorList>
            <consortium name="WormBaseParasite"/>
        </authorList>
    </citation>
    <scope>IDENTIFICATION</scope>
</reference>
<dbReference type="AlphaFoldDB" id="A0A0N4X4Y2"/>
<dbReference type="Gene3D" id="3.90.70.10">
    <property type="entry name" value="Cysteine proteinases"/>
    <property type="match status" value="1"/>
</dbReference>
<proteinExistence type="inferred from homology"/>
<dbReference type="Proteomes" id="UP000268014">
    <property type="component" value="Unassembled WGS sequence"/>
</dbReference>
<sequence>MTRRWQGVYVCYPLYRNGACFQGVCRPYPLHPCGIHGGKFWSCPIDHSFRTPACKPYCQYGYGKRYEKDKSYVKSVYILNTDEKAIQREMMKNGPVQAAFITYEDFSFYTRGIYVHTYGRQRGAHAVKVVGWGVENGTKYWNVANSWSTDWGEDGITSVVPFLLQKKTFDLRDKEQ</sequence>
<dbReference type="OrthoDB" id="640249at2759"/>
<dbReference type="InterPro" id="IPR000668">
    <property type="entry name" value="Peptidase_C1A_C"/>
</dbReference>
<name>A0A0N4X4Y2_HAEPC</name>
<dbReference type="InterPro" id="IPR025660">
    <property type="entry name" value="Pept_his_AS"/>
</dbReference>
<dbReference type="PANTHER" id="PTHR12411">
    <property type="entry name" value="CYSTEINE PROTEASE FAMILY C1-RELATED"/>
    <property type="match status" value="1"/>
</dbReference>
<evidence type="ECO:0000313" key="3">
    <source>
        <dbReference type="EMBL" id="VDO77085.1"/>
    </source>
</evidence>
<comment type="similarity">
    <text evidence="1">Belongs to the peptidase C1 family.</text>
</comment>
<protein>
    <submittedName>
        <fullName evidence="5">Pept_C1 domain-containing protein</fullName>
    </submittedName>
</protein>
<dbReference type="GO" id="GO:0008234">
    <property type="term" value="F:cysteine-type peptidase activity"/>
    <property type="evidence" value="ECO:0007669"/>
    <property type="project" value="InterPro"/>
</dbReference>
<evidence type="ECO:0000256" key="1">
    <source>
        <dbReference type="ARBA" id="ARBA00008455"/>
    </source>
</evidence>
<gene>
    <name evidence="3" type="ORF">HPLM_LOCUS19416</name>
</gene>
<dbReference type="EMBL" id="UZAF01021300">
    <property type="protein sequence ID" value="VDO77085.1"/>
    <property type="molecule type" value="Genomic_DNA"/>
</dbReference>
<dbReference type="Pfam" id="PF00112">
    <property type="entry name" value="Peptidase_C1"/>
    <property type="match status" value="1"/>
</dbReference>